<gene>
    <name evidence="2" type="ORF">CTZ28_27035</name>
</gene>
<evidence type="ECO:0008006" key="4">
    <source>
        <dbReference type="Google" id="ProtNLM"/>
    </source>
</evidence>
<protein>
    <recommendedName>
        <fullName evidence="4">PE-PGRS family protein</fullName>
    </recommendedName>
</protein>
<evidence type="ECO:0000313" key="2">
    <source>
        <dbReference type="EMBL" id="RMB83007.1"/>
    </source>
</evidence>
<feature type="compositionally biased region" description="Basic and acidic residues" evidence="1">
    <location>
        <begin position="308"/>
        <end position="322"/>
    </location>
</feature>
<reference evidence="2 3" key="1">
    <citation type="submission" date="2017-11" db="EMBL/GenBank/DDBJ databases">
        <title>Draft genome of actinobacteria isolated from guarana (Paullinia cupana (Mart.) Ducke.</title>
        <authorList>
            <person name="Siqueira K.A."/>
            <person name="Liotti R.G."/>
            <person name="Mendes T.A.O."/>
            <person name="Soares M.A."/>
        </authorList>
    </citation>
    <scope>NUCLEOTIDE SEQUENCE [LARGE SCALE GENOMIC DNA]</scope>
    <source>
        <strain evidence="2 3">193</strain>
    </source>
</reference>
<dbReference type="OrthoDB" id="3989267at2"/>
<keyword evidence="3" id="KW-1185">Reference proteome</keyword>
<accession>A0A3M0I142</accession>
<name>A0A3M0I142_9ACTN</name>
<proteinExistence type="predicted"/>
<comment type="caution">
    <text evidence="2">The sequence shown here is derived from an EMBL/GenBank/DDBJ whole genome shotgun (WGS) entry which is preliminary data.</text>
</comment>
<evidence type="ECO:0000313" key="3">
    <source>
        <dbReference type="Proteomes" id="UP000270471"/>
    </source>
</evidence>
<dbReference type="AlphaFoldDB" id="A0A3M0I142"/>
<organism evidence="2 3">
    <name type="scientific">Streptomyces shenzhenensis</name>
    <dbReference type="NCBI Taxonomy" id="943815"/>
    <lineage>
        <taxon>Bacteria</taxon>
        <taxon>Bacillati</taxon>
        <taxon>Actinomycetota</taxon>
        <taxon>Actinomycetes</taxon>
        <taxon>Kitasatosporales</taxon>
        <taxon>Streptomycetaceae</taxon>
        <taxon>Streptomyces</taxon>
    </lineage>
</organism>
<dbReference type="Proteomes" id="UP000270471">
    <property type="component" value="Unassembled WGS sequence"/>
</dbReference>
<feature type="region of interest" description="Disordered" evidence="1">
    <location>
        <begin position="306"/>
        <end position="336"/>
    </location>
</feature>
<sequence>MIERLVAEGRVRITDPDDDEVAEWRRVVNYAKRHGLEPAGKRIEKVPYGGSGLELFLAEGPHPNARSQRPKESQGLVPVPVRLGNLHPMVAALKDDGSRLVMPSALRRRSLLLLQGLAAEAVRRGYEVSKARSSFFPREGGVDVAVDGFAYTVTVRQEFTDPERSARLAVELAHGLTGRPGRWRDRKSRTLEEAMGVILGEIEARAVEDARRREDEQQARAEREVRWQAAKEVAKEQAVREQLAQVLRGEAECWQEAAVLSACCTALEGRIGELDGAVDESALDSARRWLDWAKGYARSIDPLSRLPEMPHTREPTPEELKPYLKGWSPFGPERRG</sequence>
<dbReference type="EMBL" id="PENI01000019">
    <property type="protein sequence ID" value="RMB83007.1"/>
    <property type="molecule type" value="Genomic_DNA"/>
</dbReference>
<evidence type="ECO:0000256" key="1">
    <source>
        <dbReference type="SAM" id="MobiDB-lite"/>
    </source>
</evidence>